<name>A0ABR9IMT2_RHIVS</name>
<reference evidence="3 4" key="1">
    <citation type="submission" date="2020-10" db="EMBL/GenBank/DDBJ databases">
        <title>Sequencing the genomes of 1000 actinobacteria strains.</title>
        <authorList>
            <person name="Klenk H.-P."/>
        </authorList>
    </citation>
    <scope>NUCLEOTIDE SEQUENCE [LARGE SCALE GENOMIC DNA]</scope>
    <source>
        <strain evidence="3 4">DSM 7307</strain>
    </source>
</reference>
<organism evidence="3 4">
    <name type="scientific">Rhizobium viscosum</name>
    <name type="common">Arthrobacter viscosus</name>
    <dbReference type="NCBI Taxonomy" id="1673"/>
    <lineage>
        <taxon>Bacteria</taxon>
        <taxon>Pseudomonadati</taxon>
        <taxon>Pseudomonadota</taxon>
        <taxon>Alphaproteobacteria</taxon>
        <taxon>Hyphomicrobiales</taxon>
        <taxon>Rhizobiaceae</taxon>
        <taxon>Rhizobium/Agrobacterium group</taxon>
        <taxon>Rhizobium</taxon>
    </lineage>
</organism>
<dbReference type="PANTHER" id="PTHR43384:SF6">
    <property type="entry name" value="SEPTUM SITE-DETERMINING PROTEIN MIND HOMOLOG, CHLOROPLASTIC"/>
    <property type="match status" value="1"/>
</dbReference>
<dbReference type="InterPro" id="IPR027417">
    <property type="entry name" value="P-loop_NTPase"/>
</dbReference>
<proteinExistence type="predicted"/>
<evidence type="ECO:0000313" key="4">
    <source>
        <dbReference type="Proteomes" id="UP000620262"/>
    </source>
</evidence>
<dbReference type="SUPFAM" id="SSF52540">
    <property type="entry name" value="P-loop containing nucleoside triphosphate hydrolases"/>
    <property type="match status" value="1"/>
</dbReference>
<sequence length="425" mass="46272">MSTVDYEIKNTSELRHAEEAMRMGELENMRPLPRISVHAFCESEGLQRMMERCANDRRLSKVSLRITSGGTAAAANMFAGAPTPNLIILETRANPANLLAELAPLAAVCDPSTKVIIVGYYNDIGLYRDLIRNGISEYMVQPVAMPDIMGAMATIFVDPEAEPLGRSIAFIGAKGGVGASTVAHNCAFGISNLFSTETILADLDLPYGTANIDFDQDPAQGIAEAVFAPERLDEVFLDRLLTKCSEHLSLLAAPSLLDRAYDFEGQAFQPVMDVLQRSAPVTVLDVPHAWSDWTRSVLSNADEVVICAVPDLANLRNTKNMLDALRKMRPNDKVPHLILNQVGMPKRPEISVSDFCEPLEVEPIAIIPFDIGLFGNAANSGRMISEVDPKSPTAETFSQISHIVTGRVAIKKSRKGGLLGLLKRK</sequence>
<evidence type="ECO:0000313" key="3">
    <source>
        <dbReference type="EMBL" id="MBE1504495.1"/>
    </source>
</evidence>
<evidence type="ECO:0000256" key="2">
    <source>
        <dbReference type="ARBA" id="ARBA00022840"/>
    </source>
</evidence>
<dbReference type="InterPro" id="IPR011006">
    <property type="entry name" value="CheY-like_superfamily"/>
</dbReference>
<protein>
    <submittedName>
        <fullName evidence="3">Pilus assembly protein CpaE</fullName>
    </submittedName>
</protein>
<dbReference type="InterPro" id="IPR050625">
    <property type="entry name" value="ParA/MinD_ATPase"/>
</dbReference>
<dbReference type="Gene3D" id="3.40.50.2300">
    <property type="match status" value="1"/>
</dbReference>
<dbReference type="RefSeq" id="WP_192728517.1">
    <property type="nucleotide sequence ID" value="NZ_BAAAVL010000001.1"/>
</dbReference>
<keyword evidence="4" id="KW-1185">Reference proteome</keyword>
<comment type="caution">
    <text evidence="3">The sequence shown here is derived from an EMBL/GenBank/DDBJ whole genome shotgun (WGS) entry which is preliminary data.</text>
</comment>
<keyword evidence="2" id="KW-0067">ATP-binding</keyword>
<dbReference type="Gene3D" id="3.40.50.300">
    <property type="entry name" value="P-loop containing nucleotide triphosphate hydrolases"/>
    <property type="match status" value="1"/>
</dbReference>
<dbReference type="SUPFAM" id="SSF52172">
    <property type="entry name" value="CheY-like"/>
    <property type="match status" value="1"/>
</dbReference>
<accession>A0ABR9IMT2</accession>
<gene>
    <name evidence="3" type="ORF">H4W29_001676</name>
</gene>
<keyword evidence="1" id="KW-0547">Nucleotide-binding</keyword>
<evidence type="ECO:0000256" key="1">
    <source>
        <dbReference type="ARBA" id="ARBA00022741"/>
    </source>
</evidence>
<dbReference type="EMBL" id="JADBEC010000001">
    <property type="protein sequence ID" value="MBE1504495.1"/>
    <property type="molecule type" value="Genomic_DNA"/>
</dbReference>
<dbReference type="Proteomes" id="UP000620262">
    <property type="component" value="Unassembled WGS sequence"/>
</dbReference>
<dbReference type="PANTHER" id="PTHR43384">
    <property type="entry name" value="SEPTUM SITE-DETERMINING PROTEIN MIND HOMOLOG, CHLOROPLASTIC-RELATED"/>
    <property type="match status" value="1"/>
</dbReference>